<feature type="compositionally biased region" description="Basic residues" evidence="1">
    <location>
        <begin position="252"/>
        <end position="268"/>
    </location>
</feature>
<gene>
    <name evidence="2" type="ORF">OUZ56_033097</name>
</gene>
<dbReference type="Proteomes" id="UP001234178">
    <property type="component" value="Unassembled WGS sequence"/>
</dbReference>
<keyword evidence="3" id="KW-1185">Reference proteome</keyword>
<accession>A0ABR0BA70</accession>
<sequence>MLHFMQLTPHTHSHKTAATFAKVSSNWVPAQAAATSAERCFSALPHGDVSVTRCASQIARLSDKQGSSKQEAIPQVAAFPSTTAVHASMFGITELSPKGTTAARSAFPSPFLLGGVPKRHPAHVAFAALKASHFACVALAPRQAPFPAATSSWRQAPGWAATAEVAGSVTSIGPNTQEEASLTVGTPESFPASRRGLASAAAPRHPPRGRLRSPSRWNRRQEARGTAAQPRQARAHKAASSSIERPPQAPKTNRRSGRPRCDAKRRRERCSSLAEDGGDLGEGIFEGGPAAGGVDGRFAVGDRLAAGAGRVDEDVRTDVLGGTVDAAIEIGVLAGRAGGDEAGRLVDVGDATGRFVLERNGGAGFRVRDDAAVAEGDECREDVLPGGVLRVAEEEAARAGRLVLRVLIAGRLGAVAEAGGREGGDVGVGAGPLLSGDGDLGRVVGARGRFVVALDGPGRRARLGVPESFFTPVSADMAPLSGPLFEETVVVHAPSEAAPTRVTSDAKPISLLNIENLLNPLAADEVPKAVVSARRDAETENASDAPTTGNGRVDAMRGRRARRDPGAPCPNRTKLQPFLTEPLLVCHTPTGPPTDRGP</sequence>
<name>A0ABR0BA70_9CRUS</name>
<evidence type="ECO:0000256" key="1">
    <source>
        <dbReference type="SAM" id="MobiDB-lite"/>
    </source>
</evidence>
<feature type="compositionally biased region" description="Polar residues" evidence="1">
    <location>
        <begin position="172"/>
        <end position="186"/>
    </location>
</feature>
<proteinExistence type="predicted"/>
<feature type="compositionally biased region" description="Polar residues" evidence="1">
    <location>
        <begin position="540"/>
        <end position="550"/>
    </location>
</feature>
<protein>
    <submittedName>
        <fullName evidence="2">Uncharacterized protein</fullName>
    </submittedName>
</protein>
<comment type="caution">
    <text evidence="2">The sequence shown here is derived from an EMBL/GenBank/DDBJ whole genome shotgun (WGS) entry which is preliminary data.</text>
</comment>
<evidence type="ECO:0000313" key="2">
    <source>
        <dbReference type="EMBL" id="KAK4045473.1"/>
    </source>
</evidence>
<organism evidence="2 3">
    <name type="scientific">Daphnia magna</name>
    <dbReference type="NCBI Taxonomy" id="35525"/>
    <lineage>
        <taxon>Eukaryota</taxon>
        <taxon>Metazoa</taxon>
        <taxon>Ecdysozoa</taxon>
        <taxon>Arthropoda</taxon>
        <taxon>Crustacea</taxon>
        <taxon>Branchiopoda</taxon>
        <taxon>Diplostraca</taxon>
        <taxon>Cladocera</taxon>
        <taxon>Anomopoda</taxon>
        <taxon>Daphniidae</taxon>
        <taxon>Daphnia</taxon>
    </lineage>
</organism>
<feature type="region of interest" description="Disordered" evidence="1">
    <location>
        <begin position="533"/>
        <end position="574"/>
    </location>
</feature>
<dbReference type="EMBL" id="JAOYFB010000044">
    <property type="protein sequence ID" value="KAK4045473.1"/>
    <property type="molecule type" value="Genomic_DNA"/>
</dbReference>
<feature type="region of interest" description="Disordered" evidence="1">
    <location>
        <begin position="172"/>
        <end position="282"/>
    </location>
</feature>
<reference evidence="2 3" key="1">
    <citation type="journal article" date="2023" name="Nucleic Acids Res.">
        <title>The hologenome of Daphnia magna reveals possible DNA methylation and microbiome-mediated evolution of the host genome.</title>
        <authorList>
            <person name="Chaturvedi A."/>
            <person name="Li X."/>
            <person name="Dhandapani V."/>
            <person name="Marshall H."/>
            <person name="Kissane S."/>
            <person name="Cuenca-Cambronero M."/>
            <person name="Asole G."/>
            <person name="Calvet F."/>
            <person name="Ruiz-Romero M."/>
            <person name="Marangio P."/>
            <person name="Guigo R."/>
            <person name="Rago D."/>
            <person name="Mirbahai L."/>
            <person name="Eastwood N."/>
            <person name="Colbourne J.K."/>
            <person name="Zhou J."/>
            <person name="Mallon E."/>
            <person name="Orsini L."/>
        </authorList>
    </citation>
    <scope>NUCLEOTIDE SEQUENCE [LARGE SCALE GENOMIC DNA]</scope>
    <source>
        <strain evidence="2">LRV0_1</strain>
    </source>
</reference>
<evidence type="ECO:0000313" key="3">
    <source>
        <dbReference type="Proteomes" id="UP001234178"/>
    </source>
</evidence>